<evidence type="ECO:0000313" key="2">
    <source>
        <dbReference type="Proteomes" id="UP000612956"/>
    </source>
</evidence>
<reference evidence="1" key="1">
    <citation type="journal article" date="2014" name="Int. J. Syst. Evol. Microbiol.">
        <title>Complete genome sequence of Corynebacterium casei LMG S-19264T (=DSM 44701T), isolated from a smear-ripened cheese.</title>
        <authorList>
            <consortium name="US DOE Joint Genome Institute (JGI-PGF)"/>
            <person name="Walter F."/>
            <person name="Albersmeier A."/>
            <person name="Kalinowski J."/>
            <person name="Ruckert C."/>
        </authorList>
    </citation>
    <scope>NUCLEOTIDE SEQUENCE</scope>
    <source>
        <strain evidence="1">CGMCC 4.7278</strain>
    </source>
</reference>
<organism evidence="1 2">
    <name type="scientific">Nocardia camponoti</name>
    <dbReference type="NCBI Taxonomy" id="1616106"/>
    <lineage>
        <taxon>Bacteria</taxon>
        <taxon>Bacillati</taxon>
        <taxon>Actinomycetota</taxon>
        <taxon>Actinomycetes</taxon>
        <taxon>Mycobacteriales</taxon>
        <taxon>Nocardiaceae</taxon>
        <taxon>Nocardia</taxon>
    </lineage>
</organism>
<evidence type="ECO:0008006" key="3">
    <source>
        <dbReference type="Google" id="ProtNLM"/>
    </source>
</evidence>
<comment type="caution">
    <text evidence="1">The sequence shown here is derived from an EMBL/GenBank/DDBJ whole genome shotgun (WGS) entry which is preliminary data.</text>
</comment>
<dbReference type="EMBL" id="BMMW01000001">
    <property type="protein sequence ID" value="GGK44712.1"/>
    <property type="molecule type" value="Genomic_DNA"/>
</dbReference>
<sequence length="342" mass="37259">MSHHLDTPLAAKNGQLYIDDFYAFPNDQGTVLIMDVNSNVTGVYQKPGFHHEARYEFKFHLGDADFESYTFRVVFAEADDAGAQAYQLFVVTGDAARDDSADGEVILDGRTNEIAAADGFRVWCGRVEDPFYADGDVLGRVNSAMAKGTAVDLTGWDPSNAKNGFAGTSVEAIVLQVPSGYGELVHGREVGIWCATKLATDAGGWRMINRGGHPMMWPIFWPKDTDFTNPANTRLPSQDWPQDGEHLAGHIAAVVKATGTSTDPESYGQIVARQLYPDVLTYVLGSVASYSFAIMNGRSLADNVEESMIALVTNMGINTGLKPSVTENQRTSEFPYLVPLKK</sequence>
<dbReference type="Proteomes" id="UP000612956">
    <property type="component" value="Unassembled WGS sequence"/>
</dbReference>
<name>A0A917V6H0_9NOCA</name>
<dbReference type="Pfam" id="PF14224">
    <property type="entry name" value="DUF4331"/>
    <property type="match status" value="1"/>
</dbReference>
<dbReference type="AlphaFoldDB" id="A0A917V6H0"/>
<proteinExistence type="predicted"/>
<dbReference type="RefSeq" id="WP_188828041.1">
    <property type="nucleotide sequence ID" value="NZ_BMMW01000001.1"/>
</dbReference>
<reference evidence="1" key="2">
    <citation type="submission" date="2020-09" db="EMBL/GenBank/DDBJ databases">
        <authorList>
            <person name="Sun Q."/>
            <person name="Zhou Y."/>
        </authorList>
    </citation>
    <scope>NUCLEOTIDE SEQUENCE</scope>
    <source>
        <strain evidence="1">CGMCC 4.7278</strain>
    </source>
</reference>
<gene>
    <name evidence="1" type="ORF">GCM10011591_15360</name>
</gene>
<evidence type="ECO:0000313" key="1">
    <source>
        <dbReference type="EMBL" id="GGK44712.1"/>
    </source>
</evidence>
<keyword evidence="2" id="KW-1185">Reference proteome</keyword>
<protein>
    <recommendedName>
        <fullName evidence="3">DUF4331 domain-containing protein</fullName>
    </recommendedName>
</protein>
<accession>A0A917V6H0</accession>
<dbReference type="InterPro" id="IPR025566">
    <property type="entry name" value="DUF4331"/>
</dbReference>